<dbReference type="FunFam" id="3.40.50.720:FF:000363">
    <property type="entry name" value="D-isomer specific 2-hydroxyacid dehydrogenase"/>
    <property type="match status" value="1"/>
</dbReference>
<proteinExistence type="inferred from homology"/>
<protein>
    <submittedName>
        <fullName evidence="6">D-2-hydroxyacid dehydrogenase</fullName>
    </submittedName>
</protein>
<dbReference type="Proteomes" id="UP000253273">
    <property type="component" value="Chromosome"/>
</dbReference>
<dbReference type="PROSITE" id="PS00671">
    <property type="entry name" value="D_2_HYDROXYACID_DH_3"/>
    <property type="match status" value="1"/>
</dbReference>
<organism evidence="6 7">
    <name type="scientific">Haloplanus rubicundus</name>
    <dbReference type="NCBI Taxonomy" id="1547898"/>
    <lineage>
        <taxon>Archaea</taxon>
        <taxon>Methanobacteriati</taxon>
        <taxon>Methanobacteriota</taxon>
        <taxon>Stenosarchaea group</taxon>
        <taxon>Halobacteria</taxon>
        <taxon>Halobacteriales</taxon>
        <taxon>Haloferacaceae</taxon>
        <taxon>Haloplanus</taxon>
    </lineage>
</organism>
<dbReference type="Gene3D" id="3.40.50.720">
    <property type="entry name" value="NAD(P)-binding Rossmann-like Domain"/>
    <property type="match status" value="2"/>
</dbReference>
<dbReference type="Pfam" id="PF02826">
    <property type="entry name" value="2-Hacid_dh_C"/>
    <property type="match status" value="1"/>
</dbReference>
<keyword evidence="1 3" id="KW-0560">Oxidoreductase</keyword>
<dbReference type="InterPro" id="IPR029753">
    <property type="entry name" value="D-isomer_DH_CS"/>
</dbReference>
<dbReference type="GO" id="GO:0051287">
    <property type="term" value="F:NAD binding"/>
    <property type="evidence" value="ECO:0007669"/>
    <property type="project" value="InterPro"/>
</dbReference>
<evidence type="ECO:0000313" key="6">
    <source>
        <dbReference type="EMBL" id="AXG06749.1"/>
    </source>
</evidence>
<dbReference type="KEGG" id="haj:DU500_10090"/>
<dbReference type="Pfam" id="PF00389">
    <property type="entry name" value="2-Hacid_dh"/>
    <property type="match status" value="1"/>
</dbReference>
<dbReference type="GO" id="GO:0016616">
    <property type="term" value="F:oxidoreductase activity, acting on the CH-OH group of donors, NAD or NADP as acceptor"/>
    <property type="evidence" value="ECO:0007669"/>
    <property type="project" value="InterPro"/>
</dbReference>
<keyword evidence="7" id="KW-1185">Reference proteome</keyword>
<dbReference type="PANTHER" id="PTHR43333:SF1">
    <property type="entry name" value="D-ISOMER SPECIFIC 2-HYDROXYACID DEHYDROGENASE NAD-BINDING DOMAIN-CONTAINING PROTEIN"/>
    <property type="match status" value="1"/>
</dbReference>
<dbReference type="AlphaFoldDB" id="A0A345E3H7"/>
<sequence length="318" mass="34373">MTDPDIAVLRQKVHGMAPASYGAALRDRLPDREVAVATTPAEERDLIERARVVTGIHFETEWLERAENLDLFACAYAGTGHLDIDAFADAGVAVTNAAGVHGPNISEYVIGALVAHERQFRQAWEHQERNHWEAYPVRELQGSTAAVVGLGAIGEALTEKLDAFGVETVGVRYTPEKGGPTDEVVGFDDVHVALARADYVILACPLTDTTRGLIDDEALASMRADGLLINVARGPVVDTDALVAALRDADIRGATLDVTDPEPLPADHPLWSFENVQITPHNAGNTPKYYDRLADILATNLRRMEETGAVDGLENQVV</sequence>
<name>A0A345E3H7_9EURY</name>
<evidence type="ECO:0000313" key="7">
    <source>
        <dbReference type="Proteomes" id="UP000253273"/>
    </source>
</evidence>
<dbReference type="PANTHER" id="PTHR43333">
    <property type="entry name" value="2-HACID_DH_C DOMAIN-CONTAINING PROTEIN"/>
    <property type="match status" value="1"/>
</dbReference>
<dbReference type="GeneID" id="37283737"/>
<reference evidence="6 7" key="1">
    <citation type="submission" date="2018-07" db="EMBL/GenBank/DDBJ databases">
        <title>Genome sequences of Haloplanus sp. CBA1113.</title>
        <authorList>
            <person name="Kim Y.B."/>
            <person name="Roh S.W."/>
        </authorList>
    </citation>
    <scope>NUCLEOTIDE SEQUENCE [LARGE SCALE GENOMIC DNA]</scope>
    <source>
        <strain evidence="6 7">CBA1113</strain>
    </source>
</reference>
<evidence type="ECO:0000259" key="4">
    <source>
        <dbReference type="Pfam" id="PF00389"/>
    </source>
</evidence>
<evidence type="ECO:0000256" key="3">
    <source>
        <dbReference type="RuleBase" id="RU003719"/>
    </source>
</evidence>
<evidence type="ECO:0000256" key="2">
    <source>
        <dbReference type="ARBA" id="ARBA00023027"/>
    </source>
</evidence>
<evidence type="ECO:0000256" key="1">
    <source>
        <dbReference type="ARBA" id="ARBA00023002"/>
    </source>
</evidence>
<dbReference type="EMBL" id="CP031150">
    <property type="protein sequence ID" value="AXG06749.1"/>
    <property type="molecule type" value="Genomic_DNA"/>
</dbReference>
<dbReference type="InterPro" id="IPR006139">
    <property type="entry name" value="D-isomer_2_OHA_DH_cat_dom"/>
</dbReference>
<dbReference type="InterPro" id="IPR036291">
    <property type="entry name" value="NAD(P)-bd_dom_sf"/>
</dbReference>
<dbReference type="InterPro" id="IPR006140">
    <property type="entry name" value="D-isomer_DH_NAD-bd"/>
</dbReference>
<gene>
    <name evidence="6" type="ORF">DU500_10090</name>
</gene>
<comment type="similarity">
    <text evidence="3">Belongs to the D-isomer specific 2-hydroxyacid dehydrogenase family.</text>
</comment>
<feature type="domain" description="D-isomer specific 2-hydroxyacid dehydrogenase NAD-binding" evidence="5">
    <location>
        <begin position="111"/>
        <end position="283"/>
    </location>
</feature>
<dbReference type="CDD" id="cd05300">
    <property type="entry name" value="2-Hacid_dh_1"/>
    <property type="match status" value="1"/>
</dbReference>
<dbReference type="RefSeq" id="WP_114585885.1">
    <property type="nucleotide sequence ID" value="NZ_CP031150.1"/>
</dbReference>
<feature type="domain" description="D-isomer specific 2-hydroxyacid dehydrogenase catalytic" evidence="4">
    <location>
        <begin position="50"/>
        <end position="309"/>
    </location>
</feature>
<dbReference type="SUPFAM" id="SSF52283">
    <property type="entry name" value="Formate/glycerate dehydrogenase catalytic domain-like"/>
    <property type="match status" value="1"/>
</dbReference>
<dbReference type="SUPFAM" id="SSF51735">
    <property type="entry name" value="NAD(P)-binding Rossmann-fold domains"/>
    <property type="match status" value="1"/>
</dbReference>
<keyword evidence="2" id="KW-0520">NAD</keyword>
<accession>A0A345E3H7</accession>
<evidence type="ECO:0000259" key="5">
    <source>
        <dbReference type="Pfam" id="PF02826"/>
    </source>
</evidence>
<dbReference type="OrthoDB" id="168224at2157"/>